<name>A0A4V1RWM0_9BACT</name>
<proteinExistence type="predicted"/>
<accession>A0A4V1RWM0</accession>
<keyword evidence="2" id="KW-1185">Reference proteome</keyword>
<organism evidence="1 2">
    <name type="scientific">Spirosoma sordidisoli</name>
    <dbReference type="NCBI Taxonomy" id="2502893"/>
    <lineage>
        <taxon>Bacteria</taxon>
        <taxon>Pseudomonadati</taxon>
        <taxon>Bacteroidota</taxon>
        <taxon>Cytophagia</taxon>
        <taxon>Cytophagales</taxon>
        <taxon>Cytophagaceae</taxon>
        <taxon>Spirosoma</taxon>
    </lineage>
</organism>
<gene>
    <name evidence="1" type="ORF">EQG79_00870</name>
</gene>
<dbReference type="AlphaFoldDB" id="A0A4V1RWM0"/>
<dbReference type="RefSeq" id="WP_129599046.1">
    <property type="nucleotide sequence ID" value="NZ_SBLB01000001.1"/>
</dbReference>
<sequence>MTALNISVSKLCSFDDYLHGRWNQDDDSKLKSYIMGTSVKTYEQGAGDAVHAYIEAPDRYPCTDLTTGQVNVNGHMLAPAVVETCFDYWMNLPCPFLFEQWLPAMRVVVKGYEVFVRARIDVLTPEAIRDIKTSTYAYDHDKYADSFQWRFYLWMASHLDMDTFIYDHFQWKSKETELKYSSVQLYRYPTMEQDCQRILAEFIDYLESQELIGYCVASEKSLYYQAQSR</sequence>
<protein>
    <submittedName>
        <fullName evidence="1">Uncharacterized protein</fullName>
    </submittedName>
</protein>
<dbReference type="EMBL" id="SBLB01000001">
    <property type="protein sequence ID" value="RYC70738.1"/>
    <property type="molecule type" value="Genomic_DNA"/>
</dbReference>
<comment type="caution">
    <text evidence="1">The sequence shown here is derived from an EMBL/GenBank/DDBJ whole genome shotgun (WGS) entry which is preliminary data.</text>
</comment>
<dbReference type="Proteomes" id="UP000290407">
    <property type="component" value="Unassembled WGS sequence"/>
</dbReference>
<evidence type="ECO:0000313" key="2">
    <source>
        <dbReference type="Proteomes" id="UP000290407"/>
    </source>
</evidence>
<reference evidence="1 2" key="1">
    <citation type="submission" date="2019-01" db="EMBL/GenBank/DDBJ databases">
        <title>Spirosoma flava sp. nov., a propanil-degrading bacterium isolated from herbicide-contaminated soil.</title>
        <authorList>
            <person name="Zhang L."/>
            <person name="Jiang J.-D."/>
        </authorList>
    </citation>
    <scope>NUCLEOTIDE SEQUENCE [LARGE SCALE GENOMIC DNA]</scope>
    <source>
        <strain evidence="1 2">TY50</strain>
    </source>
</reference>
<evidence type="ECO:0000313" key="1">
    <source>
        <dbReference type="EMBL" id="RYC70738.1"/>
    </source>
</evidence>